<evidence type="ECO:0000313" key="2">
    <source>
        <dbReference type="EMBL" id="CUG76587.1"/>
    </source>
</evidence>
<feature type="compositionally biased region" description="Acidic residues" evidence="1">
    <location>
        <begin position="1739"/>
        <end position="1759"/>
    </location>
</feature>
<keyword evidence="3" id="KW-1185">Reference proteome</keyword>
<feature type="compositionally biased region" description="Low complexity" evidence="1">
    <location>
        <begin position="8"/>
        <end position="19"/>
    </location>
</feature>
<feature type="region of interest" description="Disordered" evidence="1">
    <location>
        <begin position="1"/>
        <end position="34"/>
    </location>
</feature>
<protein>
    <submittedName>
        <fullName evidence="2">Uncharacterized protein</fullName>
    </submittedName>
</protein>
<gene>
    <name evidence="2" type="ORF">BSAL_85175</name>
</gene>
<dbReference type="OrthoDB" id="250530at2759"/>
<organism evidence="2 3">
    <name type="scientific">Bodo saltans</name>
    <name type="common">Flagellated protozoan</name>
    <dbReference type="NCBI Taxonomy" id="75058"/>
    <lineage>
        <taxon>Eukaryota</taxon>
        <taxon>Discoba</taxon>
        <taxon>Euglenozoa</taxon>
        <taxon>Kinetoplastea</taxon>
        <taxon>Metakinetoplastina</taxon>
        <taxon>Eubodonida</taxon>
        <taxon>Bodonidae</taxon>
        <taxon>Bodo</taxon>
    </lineage>
</organism>
<feature type="compositionally biased region" description="Low complexity" evidence="1">
    <location>
        <begin position="1766"/>
        <end position="1777"/>
    </location>
</feature>
<dbReference type="GO" id="GO:0042127">
    <property type="term" value="P:regulation of cell population proliferation"/>
    <property type="evidence" value="ECO:0007669"/>
    <property type="project" value="InterPro"/>
</dbReference>
<feature type="compositionally biased region" description="Basic and acidic residues" evidence="1">
    <location>
        <begin position="1026"/>
        <end position="1035"/>
    </location>
</feature>
<feature type="region of interest" description="Disordered" evidence="1">
    <location>
        <begin position="1289"/>
        <end position="1308"/>
    </location>
</feature>
<sequence>MKRRTKSSSRAAAAKSAAAPQAPERKRGKSTGAIGRLVAQVQKTTMLKAKSDEAAIHKIEESIKHRFMEGAEYFDKDNLVAELITEHKGNFKRIDLQLTAQHTVATRKLHQLVYHHSNGFLNLFREVHKAHDLVDSLKKEVHSMKSIIAALSKVTFSAPGGLDPKARSQQNRFDDAQSVGGRRYRPSMMVDSGIIDRLLEVPSSTTQSLHCASYHLAALVVRAPSATVLSKEADEIVDISMLRDVAIEDVRQLIGTLELANASDSVRALELEAEARGLEPVVLQLEQELAVAATKQLTRLPVTIAYFDALHLPLLELLVQLKRPQQATEWLLTLHSQCIANELRHLQGTTDGNELCLVATDLVIALIKMTLRGLGRLGLPKDPNRPDAPFVNAQVILWVRREIESFGAGFLAQQILTTYRSNAGKGADQLAIITATLSECVACVRRIEDIGFPHADVHLIQSMRDPLSQLLTEIGRRTYKKQSSISQSMWNAVRLAVREDAKKFLGSGNITADDKAVDASVSKDAVAEITALNKLNMTQFDGLAPSSHLSLLQLMCFPSSSHAFQVTSSHRLTSDSIQEALKRGLQLDPYIWSKSSVVRKLLAEAAAAKQLTVIAAHLTSSPVTPIFRPMRLTLIETLASHKFSATSIKAALDQEAADRFQFLSYNSGGGSTSAASITPALLNELLTRQDIATPYWSRTVRDVFSDALETTIHQLLPAMKDVLHLLASHGGTNPVTQTQRKVMLSVLRNYRFSDADIPEEFVEKMDAKHLTWLFSSQCPLAHWSCSGPREYIGDIIEAIPQLAQAAPSWVQLLRSYDPVKEDLRLAIQQQVGPMILAACSIEVALHGRSSISLESAKSYLSQANVMAGQWPRVARIVFALALEKKYVGHSGFIKVAEVCKKLRDPIPIRVGVEDRKLVAVSLSSKGDDVHISSALSMVVDLSPEELDEQSAIACISSHHLTYLINKTSADIGIAYWSRATRDALADALERGNVQKSSPDAVEAIKALRESDLLTKRLSVDDRRKVRDQLKRKVESEPSASTREISKQQWTRFTPAMVQRFVLASGASSAAGAAGGGGSGADPTSGAANCWCDVVRRCIRNVLEGIMAHRNGLVEALRGPTRLAILKRDRVELSKLLEGHTFSAADIAKRVGSTSSSGSGAKQLLTKAMVSHDDFPVVLSTTVGPSPLFHTTASVLFALHSSAKDNTQSRMGAAITGSTNNTESLDVPPIPSAFLQDPCLAEILDKTCTNICLAMVDVLRREVNNLKIFCGHRMIQEAFQLIGQGVASDPTSPQLTTTSVSSSSKGISRHGLRDAPFVWVFHTLYAFYVDALALGVTASFAHSPYSVEQRIGEKSPLRVELLAQMQQETLAPFIAELAELLLRAAKEGPNCFARSSSSSSSAATDILTVRYNGGGNMPLTDVTAPSRMVGCIIPLESYCAWRVISTVPRYPHFDFGSVRKTDDEDYLFHYVVQVSLNLLSIYQEVLLGDFDDIAKATTHSHQQQQRNTADKLLRRLIPIDYSIMQSWVVQRGSGSNHIAALSLLQHLVVSTLRTMCSFTIKGNVFGGMYGDKVFSGPTADAKALRQTLVCFAAFYYFWVPLFSSERASSLFASGSLDAELTSSKKAAPPPPGKKGSADAALSSNSPNAQTTTTTSEVSRCNVDQTSAKASLANVLFPFGAQAEGGSVDILRAMLDECFSSTPALEKYAGALHTDTMKSKLSKLFVAVNLLQFAAKNNLGGDDDDDEEDEEEDEDEEEEEDVRPQRNSGAAAASSSSGGPKASVTMAHLHELLIHYVRLVS</sequence>
<name>A0A0S4J9F7_BODSA</name>
<evidence type="ECO:0000313" key="3">
    <source>
        <dbReference type="Proteomes" id="UP000051952"/>
    </source>
</evidence>
<accession>A0A0S4J9F7</accession>
<dbReference type="PANTHER" id="PTHR40714:SF1">
    <property type="entry name" value="TMF-REGULATED NUCLEAR PROTEIN 1"/>
    <property type="match status" value="1"/>
</dbReference>
<feature type="compositionally biased region" description="Low complexity" evidence="1">
    <location>
        <begin position="1290"/>
        <end position="1305"/>
    </location>
</feature>
<dbReference type="GO" id="GO:0003677">
    <property type="term" value="F:DNA binding"/>
    <property type="evidence" value="ECO:0007669"/>
    <property type="project" value="InterPro"/>
</dbReference>
<dbReference type="VEuPathDB" id="TriTrypDB:BSAL_85175"/>
<dbReference type="GO" id="GO:0005634">
    <property type="term" value="C:nucleus"/>
    <property type="evidence" value="ECO:0007669"/>
    <property type="project" value="InterPro"/>
</dbReference>
<feature type="region of interest" description="Disordered" evidence="1">
    <location>
        <begin position="1735"/>
        <end position="1780"/>
    </location>
</feature>
<evidence type="ECO:0000256" key="1">
    <source>
        <dbReference type="SAM" id="MobiDB-lite"/>
    </source>
</evidence>
<dbReference type="InterPro" id="IPR040266">
    <property type="entry name" value="TRNP1"/>
</dbReference>
<dbReference type="Proteomes" id="UP000051952">
    <property type="component" value="Unassembled WGS sequence"/>
</dbReference>
<feature type="compositionally biased region" description="Polar residues" evidence="1">
    <location>
        <begin position="1640"/>
        <end position="1658"/>
    </location>
</feature>
<dbReference type="EMBL" id="CYKH01000998">
    <property type="protein sequence ID" value="CUG76587.1"/>
    <property type="molecule type" value="Genomic_DNA"/>
</dbReference>
<feature type="region of interest" description="Disordered" evidence="1">
    <location>
        <begin position="1620"/>
        <end position="1658"/>
    </location>
</feature>
<reference evidence="3" key="1">
    <citation type="submission" date="2015-09" db="EMBL/GenBank/DDBJ databases">
        <authorList>
            <consortium name="Pathogen Informatics"/>
        </authorList>
    </citation>
    <scope>NUCLEOTIDE SEQUENCE [LARGE SCALE GENOMIC DNA]</scope>
    <source>
        <strain evidence="3">Lake Konstanz</strain>
    </source>
</reference>
<feature type="region of interest" description="Disordered" evidence="1">
    <location>
        <begin position="1026"/>
        <end position="1045"/>
    </location>
</feature>
<dbReference type="PANTHER" id="PTHR40714">
    <property type="entry name" value="TMF-REGULATED NUCLEAR PROTEIN 1"/>
    <property type="match status" value="1"/>
</dbReference>
<proteinExistence type="predicted"/>